<feature type="chain" id="PRO_5034382845" description="Bactericidal permeability-increasing protein" evidence="8">
    <location>
        <begin position="18"/>
        <end position="523"/>
    </location>
</feature>
<accession>A0A8C7YM56</accession>
<dbReference type="FunFam" id="3.15.10.10:FF:000001">
    <property type="entry name" value="phospholipid transfer protein-like"/>
    <property type="match status" value="1"/>
</dbReference>
<feature type="disulfide bond" evidence="6">
    <location>
        <begin position="151"/>
        <end position="190"/>
    </location>
</feature>
<evidence type="ECO:0000313" key="12">
    <source>
        <dbReference type="Proteomes" id="UP000694383"/>
    </source>
</evidence>
<comment type="domain">
    <text evidence="7">The N-terminal region may be exposed to the interior of the granule, whereas the C-terminal portion may be embedded in the membrane. During phagocytosis and degranulation, proteases may be released and activated and cleave BPI at the junction of the N- and C-terminal portions of the molecule, providing controlled release of the N-terminal antibacterial fragment when bacteria are ingested.</text>
</comment>
<keyword evidence="3 7" id="KW-0964">Secreted</keyword>
<feature type="domain" description="Lipid-binding serum glycoprotein C-terminal" evidence="10">
    <location>
        <begin position="262"/>
        <end position="465"/>
    </location>
</feature>
<keyword evidence="5 7" id="KW-0325">Glycoprotein</keyword>
<dbReference type="Pfam" id="PF02886">
    <property type="entry name" value="LBP_BPI_CETP_C"/>
    <property type="match status" value="1"/>
</dbReference>
<keyword evidence="7 8" id="KW-0732">Signal</keyword>
<organism evidence="11 12">
    <name type="scientific">Oryzias sinensis</name>
    <name type="common">Chinese medaka</name>
    <dbReference type="NCBI Taxonomy" id="183150"/>
    <lineage>
        <taxon>Eukaryota</taxon>
        <taxon>Metazoa</taxon>
        <taxon>Chordata</taxon>
        <taxon>Craniata</taxon>
        <taxon>Vertebrata</taxon>
        <taxon>Euteleostomi</taxon>
        <taxon>Actinopterygii</taxon>
        <taxon>Neopterygii</taxon>
        <taxon>Teleostei</taxon>
        <taxon>Neoteleostei</taxon>
        <taxon>Acanthomorphata</taxon>
        <taxon>Ovalentaria</taxon>
        <taxon>Atherinomorphae</taxon>
        <taxon>Beloniformes</taxon>
        <taxon>Adrianichthyidae</taxon>
        <taxon>Oryziinae</taxon>
        <taxon>Oryzias</taxon>
    </lineage>
</organism>
<name>A0A8C7YM56_9TELE</name>
<comment type="domain">
    <text evidence="7">The N- and C-terminal barrels adopt an identical fold despite having only 13% of conserved residues.</text>
</comment>
<comment type="similarity">
    <text evidence="2">Belongs to the BPI/LBP/Plunc superfamily. BPI/LBP family.</text>
</comment>
<dbReference type="Ensembl" id="ENSOSIT00000031434.1">
    <property type="protein sequence ID" value="ENSOSIP00000029825.1"/>
    <property type="gene ID" value="ENSOSIG00000015416.1"/>
</dbReference>
<evidence type="ECO:0000259" key="10">
    <source>
        <dbReference type="SMART" id="SM00329"/>
    </source>
</evidence>
<dbReference type="Gene3D" id="3.15.20.10">
    <property type="entry name" value="Bactericidal permeability-increasing protein, domain 2"/>
    <property type="match status" value="1"/>
</dbReference>
<dbReference type="GO" id="GO:0045087">
    <property type="term" value="P:innate immune response"/>
    <property type="evidence" value="ECO:0007669"/>
    <property type="project" value="UniProtKB-UniRule"/>
</dbReference>
<evidence type="ECO:0000256" key="1">
    <source>
        <dbReference type="ARBA" id="ARBA00004613"/>
    </source>
</evidence>
<evidence type="ECO:0000256" key="7">
    <source>
        <dbReference type="RuleBase" id="RU369039"/>
    </source>
</evidence>
<keyword evidence="7" id="KW-0391">Immunity</keyword>
<comment type="subunit">
    <text evidence="7">Monomer. Homodimer; disulfide-linked.</text>
</comment>
<feature type="signal peptide" evidence="8">
    <location>
        <begin position="1"/>
        <end position="17"/>
    </location>
</feature>
<dbReference type="SMART" id="SM00329">
    <property type="entry name" value="BPI2"/>
    <property type="match status" value="1"/>
</dbReference>
<reference evidence="11" key="2">
    <citation type="submission" date="2025-09" db="UniProtKB">
        <authorList>
            <consortium name="Ensembl"/>
        </authorList>
    </citation>
    <scope>IDENTIFICATION</scope>
</reference>
<feature type="domain" description="Lipid-binding serum glycoprotein N-terminal" evidence="9">
    <location>
        <begin position="26"/>
        <end position="247"/>
    </location>
</feature>
<dbReference type="InterPro" id="IPR001124">
    <property type="entry name" value="Lipid-bd_serum_glycop_C"/>
</dbReference>
<sequence length="523" mass="57432">MLHFVIVALMLLPHTCGQNPAIQVLLTNKGLQYGKHVGAEWIQDMLDHVTLPDIQGTFSTLFGPVSYTLSGITITKCDFPEPNVEYSQEYSGFKTSITDLSVALSGNWATKFGILHESGSFDMAIFGVDVTSVVKLEGKADGHLSVSSIICDGEVQDVDIRLYGGFSWIFQPFVHYMKGHIIEEIRKNICPAVQTSIEELESHLQAMNVSFDVNQVLSLELPLSGSPVVSPSNLTLGLKGEFYSIQTHAEPPFKSKPFMMPNIPGYMLSAGVSEFTLNSAAYGYFSAGKLQILITEKMVPKFSPIHLNTSSMGPYIPQLPKLFPGLPMTLQVYATEAPTFSLQSDIVNLTVRAAVKASAVESNGSSIPLFGVNVVVMLSGKMWIADGKVKGSVMLNNFTLTLASTQVGPFKTDSLENMCKKGIELFGVPQVNKKLAEGVMLPRMKRIQPVNSILTVEKVSIYQSSSFCKFLFFFSNHTLFLENRDLLPFLQMLKCWTCCEASSVVTSSKHKGLKSKSSLCFDF</sequence>
<dbReference type="InterPro" id="IPR017942">
    <property type="entry name" value="Lipid-bd_serum_glycop_N"/>
</dbReference>
<evidence type="ECO:0000256" key="4">
    <source>
        <dbReference type="ARBA" id="ARBA00023157"/>
    </source>
</evidence>
<dbReference type="InterPro" id="IPR017943">
    <property type="entry name" value="Bactericidal_perm-incr_a/b_dom"/>
</dbReference>
<proteinExistence type="inferred from homology"/>
<keyword evidence="12" id="KW-1185">Reference proteome</keyword>
<dbReference type="PANTHER" id="PTHR10504">
    <property type="entry name" value="BACTERICIDAL PERMEABILITY-INCREASING BPI PROTEIN-RELATED"/>
    <property type="match status" value="1"/>
</dbReference>
<dbReference type="InterPro" id="IPR030675">
    <property type="entry name" value="BPI/LBP"/>
</dbReference>
<comment type="subcellular location">
    <subcellularLocation>
        <location evidence="1 7">Secreted</location>
    </subcellularLocation>
</comment>
<comment type="function">
    <text evidence="7">The cytotoxic action of BPI is limited to many species of Gram-negative bacteria; this specificity may be explained by a strong affinity of the very basic N-terminal half for the negatively charged lipopolysaccharides that are unique to the Gram-negative bacterial outer envelope.</text>
</comment>
<evidence type="ECO:0000313" key="11">
    <source>
        <dbReference type="Ensembl" id="ENSOSIP00000029825.1"/>
    </source>
</evidence>
<dbReference type="AlphaFoldDB" id="A0A8C7YM56"/>
<evidence type="ECO:0000256" key="8">
    <source>
        <dbReference type="SAM" id="SignalP"/>
    </source>
</evidence>
<dbReference type="Proteomes" id="UP000694383">
    <property type="component" value="Unplaced"/>
</dbReference>
<dbReference type="PIRSF" id="PIRSF002417">
    <property type="entry name" value="Lipid_binding_protein"/>
    <property type="match status" value="1"/>
</dbReference>
<keyword evidence="4 6" id="KW-1015">Disulfide bond</keyword>
<dbReference type="GO" id="GO:0050829">
    <property type="term" value="P:defense response to Gram-negative bacterium"/>
    <property type="evidence" value="ECO:0007669"/>
    <property type="project" value="UniProtKB-UniRule"/>
</dbReference>
<reference evidence="11" key="1">
    <citation type="submission" date="2025-08" db="UniProtKB">
        <authorList>
            <consortium name="Ensembl"/>
        </authorList>
    </citation>
    <scope>IDENTIFICATION</scope>
</reference>
<dbReference type="PANTHER" id="PTHR10504:SF132">
    <property type="entry name" value="BACTERICIDAL PERMEABILITY-INCREASING PROTEIN"/>
    <property type="match status" value="1"/>
</dbReference>
<evidence type="ECO:0000259" key="9">
    <source>
        <dbReference type="SMART" id="SM00328"/>
    </source>
</evidence>
<dbReference type="SMART" id="SM00328">
    <property type="entry name" value="BPI1"/>
    <property type="match status" value="1"/>
</dbReference>
<evidence type="ECO:0000256" key="6">
    <source>
        <dbReference type="PIRSR" id="PIRSR002417-50"/>
    </source>
</evidence>
<keyword evidence="7" id="KW-0399">Innate immunity</keyword>
<evidence type="ECO:0000256" key="3">
    <source>
        <dbReference type="ARBA" id="ARBA00022525"/>
    </source>
</evidence>
<dbReference type="GO" id="GO:0005615">
    <property type="term" value="C:extracellular space"/>
    <property type="evidence" value="ECO:0007669"/>
    <property type="project" value="UniProtKB-UniRule"/>
</dbReference>
<keyword evidence="7" id="KW-0044">Antibiotic</keyword>
<dbReference type="GO" id="GO:0008289">
    <property type="term" value="F:lipid binding"/>
    <property type="evidence" value="ECO:0007669"/>
    <property type="project" value="InterPro"/>
</dbReference>
<evidence type="ECO:0000256" key="2">
    <source>
        <dbReference type="ARBA" id="ARBA00007292"/>
    </source>
</evidence>
<dbReference type="GeneTree" id="ENSGT01150000286994"/>
<evidence type="ECO:0000256" key="5">
    <source>
        <dbReference type="ARBA" id="ARBA00023180"/>
    </source>
</evidence>
<dbReference type="InterPro" id="IPR032942">
    <property type="entry name" value="BPI/LBP/Plunc"/>
</dbReference>
<keyword evidence="7" id="KW-0929">Antimicrobial</keyword>
<dbReference type="Gene3D" id="3.15.10.10">
    <property type="entry name" value="Bactericidal permeability-increasing protein, domain 1"/>
    <property type="match status" value="1"/>
</dbReference>
<dbReference type="Pfam" id="PF01273">
    <property type="entry name" value="LBP_BPI_CETP"/>
    <property type="match status" value="1"/>
</dbReference>
<dbReference type="SUPFAM" id="SSF55394">
    <property type="entry name" value="Bactericidal permeability-increasing protein, BPI"/>
    <property type="match status" value="2"/>
</dbReference>
<protein>
    <recommendedName>
        <fullName evidence="7">Bactericidal permeability-increasing protein</fullName>
        <shortName evidence="7">BPI</shortName>
    </recommendedName>
</protein>